<evidence type="ECO:0000256" key="2">
    <source>
        <dbReference type="ARBA" id="ARBA00022679"/>
    </source>
</evidence>
<dbReference type="Gene3D" id="3.40.50.300">
    <property type="entry name" value="P-loop containing nucleotide triphosphate hydrolases"/>
    <property type="match status" value="1"/>
</dbReference>
<dbReference type="InterPro" id="IPR016898">
    <property type="entry name" value="Polyphosphate_phosphotransfera"/>
</dbReference>
<evidence type="ECO:0000256" key="3">
    <source>
        <dbReference type="ARBA" id="ARBA00022777"/>
    </source>
</evidence>
<dbReference type="NCBIfam" id="TIGR03709">
    <property type="entry name" value="PPK2_rel_1"/>
    <property type="match status" value="1"/>
</dbReference>
<evidence type="ECO:0000259" key="5">
    <source>
        <dbReference type="Pfam" id="PF03976"/>
    </source>
</evidence>
<comment type="caution">
    <text evidence="6">The sequence shown here is derived from an EMBL/GenBank/DDBJ whole genome shotgun (WGS) entry which is preliminary data.</text>
</comment>
<dbReference type="EMBL" id="JACHBW010000002">
    <property type="protein sequence ID" value="MBB6101038.1"/>
    <property type="molecule type" value="Genomic_DNA"/>
</dbReference>
<dbReference type="InterPro" id="IPR022300">
    <property type="entry name" value="PPK2-rel_1"/>
</dbReference>
<organism evidence="6 7">
    <name type="scientific">Paraburkholderia bannensis</name>
    <dbReference type="NCBI Taxonomy" id="765414"/>
    <lineage>
        <taxon>Bacteria</taxon>
        <taxon>Pseudomonadati</taxon>
        <taxon>Pseudomonadota</taxon>
        <taxon>Betaproteobacteria</taxon>
        <taxon>Burkholderiales</taxon>
        <taxon>Burkholderiaceae</taxon>
        <taxon>Paraburkholderia</taxon>
    </lineage>
</organism>
<dbReference type="InterPro" id="IPR027417">
    <property type="entry name" value="P-loop_NTPase"/>
</dbReference>
<feature type="compositionally biased region" description="Basic and acidic residues" evidence="4">
    <location>
        <begin position="1"/>
        <end position="28"/>
    </location>
</feature>
<evidence type="ECO:0000313" key="6">
    <source>
        <dbReference type="EMBL" id="MBB6101038.1"/>
    </source>
</evidence>
<dbReference type="RefSeq" id="WP_183721966.1">
    <property type="nucleotide sequence ID" value="NZ_JACHBW010000002.1"/>
</dbReference>
<gene>
    <name evidence="6" type="ORF">F4827_000864</name>
</gene>
<comment type="similarity">
    <text evidence="1">Belongs to the polyphosphate kinase 2 (PPK2) family. Class I subfamily.</text>
</comment>
<dbReference type="GO" id="GO:0006797">
    <property type="term" value="P:polyphosphate metabolic process"/>
    <property type="evidence" value="ECO:0007669"/>
    <property type="project" value="InterPro"/>
</dbReference>
<reference evidence="6 7" key="1">
    <citation type="submission" date="2020-08" db="EMBL/GenBank/DDBJ databases">
        <title>Above-ground endophytic microbial communities from plants in different locations in the United States.</title>
        <authorList>
            <person name="Frank C."/>
        </authorList>
    </citation>
    <scope>NUCLEOTIDE SEQUENCE [LARGE SCALE GENOMIC DNA]</scope>
    <source>
        <strain evidence="6 7">WP4_2_2</strain>
    </source>
</reference>
<name>A0A7W9WRV1_9BURK</name>
<accession>A0A7W9WRV1</accession>
<dbReference type="InterPro" id="IPR022488">
    <property type="entry name" value="PPK2-related"/>
</dbReference>
<dbReference type="Pfam" id="PF03976">
    <property type="entry name" value="PPK2"/>
    <property type="match status" value="1"/>
</dbReference>
<keyword evidence="7" id="KW-1185">Reference proteome</keyword>
<dbReference type="Proteomes" id="UP000571554">
    <property type="component" value="Unassembled WGS sequence"/>
</dbReference>
<keyword evidence="3" id="KW-0418">Kinase</keyword>
<keyword evidence="2 6" id="KW-0808">Transferase</keyword>
<proteinExistence type="inferred from homology"/>
<feature type="domain" description="Polyphosphate kinase-2-related" evidence="5">
    <location>
        <begin position="47"/>
        <end position="268"/>
    </location>
</feature>
<dbReference type="SUPFAM" id="SSF52540">
    <property type="entry name" value="P-loop containing nucleoside triphosphate hydrolases"/>
    <property type="match status" value="1"/>
</dbReference>
<protein>
    <submittedName>
        <fullName evidence="6">PPK2 family polyphosphate:nucleotide phosphotransferase</fullName>
    </submittedName>
</protein>
<evidence type="ECO:0000256" key="4">
    <source>
        <dbReference type="SAM" id="MobiDB-lite"/>
    </source>
</evidence>
<evidence type="ECO:0000313" key="7">
    <source>
        <dbReference type="Proteomes" id="UP000571554"/>
    </source>
</evidence>
<evidence type="ECO:0000256" key="1">
    <source>
        <dbReference type="ARBA" id="ARBA00009924"/>
    </source>
</evidence>
<dbReference type="PIRSF" id="PIRSF028756">
    <property type="entry name" value="PPK2_prd"/>
    <property type="match status" value="1"/>
</dbReference>
<dbReference type="PANTHER" id="PTHR34383">
    <property type="entry name" value="POLYPHOSPHATE:AMP PHOSPHOTRANSFERASE-RELATED"/>
    <property type="match status" value="1"/>
</dbReference>
<dbReference type="PANTHER" id="PTHR34383:SF3">
    <property type="entry name" value="POLYPHOSPHATE:AMP PHOSPHOTRANSFERASE"/>
    <property type="match status" value="1"/>
</dbReference>
<dbReference type="GO" id="GO:0008976">
    <property type="term" value="F:polyphosphate kinase activity"/>
    <property type="evidence" value="ECO:0007669"/>
    <property type="project" value="InterPro"/>
</dbReference>
<feature type="region of interest" description="Disordered" evidence="4">
    <location>
        <begin position="1"/>
        <end position="50"/>
    </location>
</feature>
<dbReference type="AlphaFoldDB" id="A0A7W9WRV1"/>
<sequence length="286" mass="32716">MAKSPNLDDFRVPYHGGKKADSKADSKIDSFNPEAIDPSAKPFSTGSKDGDRERLAAIGEKLDLLQERLHAQRHQRVLLVLQGMDTSGKDGTIRGVFHEVDPLGLRIVPFRAPTPIEASHDFLWRVHMHVPAAGELAIFNRSHYEDVLVPRVMEQIDAAECERRYAQIRDFERMLVENGTTIIKCWLHISKDEQRRRIQARIDDPSKHWKFDLSDLEARKHWDAYQAAYRDALAATSTEHAPWYVIPADSKTHRNVMVAELLLRLMEGLKLEFPPAKPELEGMKIE</sequence>